<sequence>MFGQGDNTNVAFPLEDHDDEDFELTWPLPPDHPNYDMIAAGDSTVDLVEELFIIDAGINIPYPLQYNYEPAYVPDNHPEDVPDNHPEDVNLCENQVQDQHESVDESQFIWDELPDSDADLDALYESESEEEMLGEDDEPLPQASRKRVREEEEEWEDEIEKSAKKSRII</sequence>
<protein>
    <submittedName>
        <fullName evidence="1">Uncharacterized protein</fullName>
    </submittedName>
</protein>
<dbReference type="Proteomes" id="UP000805704">
    <property type="component" value="Chromosome 14"/>
</dbReference>
<evidence type="ECO:0000313" key="1">
    <source>
        <dbReference type="EMBL" id="KAG8011079.1"/>
    </source>
</evidence>
<name>A0ACB7FA71_NIBAL</name>
<evidence type="ECO:0000313" key="2">
    <source>
        <dbReference type="Proteomes" id="UP000805704"/>
    </source>
</evidence>
<reference evidence="1" key="1">
    <citation type="submission" date="2020-04" db="EMBL/GenBank/DDBJ databases">
        <title>A chromosome-scale assembly and high-density genetic map of the yellow drum (Nibea albiflora) genome.</title>
        <authorList>
            <person name="Xu D."/>
            <person name="Zhang W."/>
            <person name="Chen R."/>
            <person name="Tan P."/>
            <person name="Wang L."/>
            <person name="Song H."/>
            <person name="Tian L."/>
            <person name="Zhu Q."/>
            <person name="Wang B."/>
        </authorList>
    </citation>
    <scope>NUCLEOTIDE SEQUENCE</scope>
    <source>
        <strain evidence="1">ZJHYS-2018</strain>
    </source>
</reference>
<dbReference type="EMBL" id="CM024802">
    <property type="protein sequence ID" value="KAG8011079.1"/>
    <property type="molecule type" value="Genomic_DNA"/>
</dbReference>
<proteinExistence type="predicted"/>
<organism evidence="1 2">
    <name type="scientific">Nibea albiflora</name>
    <name type="common">Yellow drum</name>
    <name type="synonym">Corvina albiflora</name>
    <dbReference type="NCBI Taxonomy" id="240163"/>
    <lineage>
        <taxon>Eukaryota</taxon>
        <taxon>Metazoa</taxon>
        <taxon>Chordata</taxon>
        <taxon>Craniata</taxon>
        <taxon>Vertebrata</taxon>
        <taxon>Euteleostomi</taxon>
        <taxon>Actinopterygii</taxon>
        <taxon>Neopterygii</taxon>
        <taxon>Teleostei</taxon>
        <taxon>Neoteleostei</taxon>
        <taxon>Acanthomorphata</taxon>
        <taxon>Eupercaria</taxon>
        <taxon>Sciaenidae</taxon>
        <taxon>Nibea</taxon>
    </lineage>
</organism>
<comment type="caution">
    <text evidence="1">The sequence shown here is derived from an EMBL/GenBank/DDBJ whole genome shotgun (WGS) entry which is preliminary data.</text>
</comment>
<gene>
    <name evidence="1" type="ORF">GBF38_005734</name>
</gene>
<accession>A0ACB7FA71</accession>
<keyword evidence="2" id="KW-1185">Reference proteome</keyword>